<dbReference type="AlphaFoldDB" id="A0A913WSQ0"/>
<keyword evidence="1" id="KW-1133">Transmembrane helix</keyword>
<accession>A0A913WSQ0</accession>
<dbReference type="Gene3D" id="1.10.150.50">
    <property type="entry name" value="Transcription Factor, Ets-1"/>
    <property type="match status" value="1"/>
</dbReference>
<name>A0A913WSQ0_EXADI</name>
<feature type="transmembrane region" description="Helical" evidence="1">
    <location>
        <begin position="209"/>
        <end position="227"/>
    </location>
</feature>
<protein>
    <submittedName>
        <fullName evidence="2">Uncharacterized protein</fullName>
    </submittedName>
</protein>
<dbReference type="InterPro" id="IPR013761">
    <property type="entry name" value="SAM/pointed_sf"/>
</dbReference>
<dbReference type="Proteomes" id="UP000887567">
    <property type="component" value="Unplaced"/>
</dbReference>
<keyword evidence="1" id="KW-0472">Membrane</keyword>
<keyword evidence="3" id="KW-1185">Reference proteome</keyword>
<sequence length="279" mass="33508">MDAVGRVVNDNRTLLLLVLVAGSLLWYQRQVFIAEQEQKHSLHRWLKEQGLDEYINNLNKAGVKNKENFSKLDISKFLHKYFPNLHGKKYSNSYHRLEIHILKLQNHLKIFYWLEHNGLEQYLDVLVDLGYSDMDDIKENLTQETIEKITRYEFTRNHLSRFEYALKKLRTEETSRPGGFWFRLLHYPIYIFLRVFWLIVWILRIVVKAMGFLLFSLYLIFKVSSIVRKTLNECQRRKTNLLNYAIGNYLYATRTRIRWHWSEPATVGQTMTFVIEVVL</sequence>
<dbReference type="SUPFAM" id="SSF47769">
    <property type="entry name" value="SAM/Pointed domain"/>
    <property type="match status" value="1"/>
</dbReference>
<dbReference type="RefSeq" id="XP_020893523.1">
    <property type="nucleotide sequence ID" value="XM_021037864.2"/>
</dbReference>
<evidence type="ECO:0000256" key="1">
    <source>
        <dbReference type="SAM" id="Phobius"/>
    </source>
</evidence>
<dbReference type="OMA" id="QRQVFIA"/>
<reference evidence="2" key="1">
    <citation type="submission" date="2022-11" db="UniProtKB">
        <authorList>
            <consortium name="EnsemblMetazoa"/>
        </authorList>
    </citation>
    <scope>IDENTIFICATION</scope>
</reference>
<proteinExistence type="predicted"/>
<dbReference type="EnsemblMetazoa" id="XM_021037864.2">
    <property type="protein sequence ID" value="XP_020893523.1"/>
    <property type="gene ID" value="LOC110232647"/>
</dbReference>
<dbReference type="KEGG" id="epa:110232647"/>
<organism evidence="2 3">
    <name type="scientific">Exaiptasia diaphana</name>
    <name type="common">Tropical sea anemone</name>
    <name type="synonym">Aiptasia pulchella</name>
    <dbReference type="NCBI Taxonomy" id="2652724"/>
    <lineage>
        <taxon>Eukaryota</taxon>
        <taxon>Metazoa</taxon>
        <taxon>Cnidaria</taxon>
        <taxon>Anthozoa</taxon>
        <taxon>Hexacorallia</taxon>
        <taxon>Actiniaria</taxon>
        <taxon>Aiptasiidae</taxon>
        <taxon>Exaiptasia</taxon>
    </lineage>
</organism>
<dbReference type="OrthoDB" id="6057829at2759"/>
<keyword evidence="1" id="KW-0812">Transmembrane</keyword>
<dbReference type="GeneID" id="110232647"/>
<evidence type="ECO:0000313" key="2">
    <source>
        <dbReference type="EnsemblMetazoa" id="XP_020893523.1"/>
    </source>
</evidence>
<feature type="transmembrane region" description="Helical" evidence="1">
    <location>
        <begin position="184"/>
        <end position="203"/>
    </location>
</feature>
<evidence type="ECO:0000313" key="3">
    <source>
        <dbReference type="Proteomes" id="UP000887567"/>
    </source>
</evidence>